<dbReference type="GO" id="GO:0006032">
    <property type="term" value="P:chitin catabolic process"/>
    <property type="evidence" value="ECO:0007669"/>
    <property type="project" value="UniProtKB-ARBA"/>
</dbReference>
<dbReference type="SUPFAM" id="SSF54556">
    <property type="entry name" value="Chitinase insertion domain"/>
    <property type="match status" value="1"/>
</dbReference>
<dbReference type="PROSITE" id="PS01095">
    <property type="entry name" value="GH18_1"/>
    <property type="match status" value="1"/>
</dbReference>
<dbReference type="InterPro" id="IPR011583">
    <property type="entry name" value="Chitinase_II/V-like_cat"/>
</dbReference>
<dbReference type="Proteomes" id="UP001353858">
    <property type="component" value="Unassembled WGS sequence"/>
</dbReference>
<evidence type="ECO:0000256" key="1">
    <source>
        <dbReference type="ARBA" id="ARBA00022801"/>
    </source>
</evidence>
<dbReference type="FunFam" id="3.10.50.10:FF:000001">
    <property type="entry name" value="Chitinase 3-like 1"/>
    <property type="match status" value="1"/>
</dbReference>
<keyword evidence="1 4" id="KW-0378">Hydrolase</keyword>
<dbReference type="Gene3D" id="3.20.20.80">
    <property type="entry name" value="Glycosidases"/>
    <property type="match status" value="1"/>
</dbReference>
<keyword evidence="2" id="KW-1015">Disulfide bond</keyword>
<dbReference type="GO" id="GO:0005576">
    <property type="term" value="C:extracellular region"/>
    <property type="evidence" value="ECO:0007669"/>
    <property type="project" value="TreeGrafter"/>
</dbReference>
<evidence type="ECO:0000313" key="7">
    <source>
        <dbReference type="EMBL" id="KAK4878385.1"/>
    </source>
</evidence>
<dbReference type="InterPro" id="IPR001223">
    <property type="entry name" value="Glyco_hydro18_cat"/>
</dbReference>
<name>A0AAN7SQJ5_9COLE</name>
<dbReference type="Gene3D" id="3.10.50.10">
    <property type="match status" value="1"/>
</dbReference>
<dbReference type="InterPro" id="IPR029070">
    <property type="entry name" value="Chitinase_insertion_sf"/>
</dbReference>
<dbReference type="SMART" id="SM00636">
    <property type="entry name" value="Glyco_18"/>
    <property type="match status" value="1"/>
</dbReference>
<gene>
    <name evidence="7" type="ORF">RN001_010891</name>
</gene>
<evidence type="ECO:0000256" key="5">
    <source>
        <dbReference type="RuleBase" id="RU004453"/>
    </source>
</evidence>
<dbReference type="InterPro" id="IPR001579">
    <property type="entry name" value="Glyco_hydro_18_chit_AS"/>
</dbReference>
<dbReference type="AlphaFoldDB" id="A0AAN7SQJ5"/>
<proteinExistence type="inferred from homology"/>
<evidence type="ECO:0000256" key="3">
    <source>
        <dbReference type="ARBA" id="ARBA00023295"/>
    </source>
</evidence>
<evidence type="ECO:0000313" key="8">
    <source>
        <dbReference type="Proteomes" id="UP001353858"/>
    </source>
</evidence>
<dbReference type="InterPro" id="IPR017853">
    <property type="entry name" value="GH"/>
</dbReference>
<feature type="domain" description="GH18" evidence="6">
    <location>
        <begin position="3"/>
        <end position="354"/>
    </location>
</feature>
<dbReference type="InterPro" id="IPR050314">
    <property type="entry name" value="Glycosyl_Hydrlase_18"/>
</dbReference>
<organism evidence="7 8">
    <name type="scientific">Aquatica leii</name>
    <dbReference type="NCBI Taxonomy" id="1421715"/>
    <lineage>
        <taxon>Eukaryota</taxon>
        <taxon>Metazoa</taxon>
        <taxon>Ecdysozoa</taxon>
        <taxon>Arthropoda</taxon>
        <taxon>Hexapoda</taxon>
        <taxon>Insecta</taxon>
        <taxon>Pterygota</taxon>
        <taxon>Neoptera</taxon>
        <taxon>Endopterygota</taxon>
        <taxon>Coleoptera</taxon>
        <taxon>Polyphaga</taxon>
        <taxon>Elateriformia</taxon>
        <taxon>Elateroidea</taxon>
        <taxon>Lampyridae</taxon>
        <taxon>Luciolinae</taxon>
        <taxon>Aquatica</taxon>
    </lineage>
</organism>
<dbReference type="EMBL" id="JARPUR010000004">
    <property type="protein sequence ID" value="KAK4878385.1"/>
    <property type="molecule type" value="Genomic_DNA"/>
</dbReference>
<dbReference type="SUPFAM" id="SSF51445">
    <property type="entry name" value="(Trans)glycosidases"/>
    <property type="match status" value="1"/>
</dbReference>
<dbReference type="PANTHER" id="PTHR11177">
    <property type="entry name" value="CHITINASE"/>
    <property type="match status" value="1"/>
</dbReference>
<comment type="caution">
    <text evidence="7">The sequence shown here is derived from an EMBL/GenBank/DDBJ whole genome shotgun (WGS) entry which is preliminary data.</text>
</comment>
<keyword evidence="3 4" id="KW-0326">Glycosidase</keyword>
<sequence length="354" mass="39963">MDKKIVAYYGSWKVYSTCKIEEIDPFVADILIYAFAGLNADGTLKVLDDWGDIQLQGYAKFNRLKEKNSRLKTLLSVGGWNEGSANFSSMASGESTRSIFTRSCLSFVQKYGFDGIDLNWEYPCQRGGNFKDKDNLSQLLKEMRQEFNKHGYLLTMAVGAGESIADVSYDIPRLSQYLNYIFLMTYDFYTYVNGHTGANAPLRSRDQYNVEYCVNYWIRQGAVPSKLLLGIGGYGHSFTLANASNHGIGAASVGPGSPGPDSKTPGILQYCEILDLEKRGWRKEWSEEQQVPYCYQGNQWVGYDDLKSIRKKVDFAKKTRLSGIMLWSVDMDDPRAQHGVKFPLLNTVKEEIAL</sequence>
<evidence type="ECO:0000259" key="6">
    <source>
        <dbReference type="PROSITE" id="PS51910"/>
    </source>
</evidence>
<dbReference type="PROSITE" id="PS51910">
    <property type="entry name" value="GH18_2"/>
    <property type="match status" value="1"/>
</dbReference>
<comment type="similarity">
    <text evidence="5">Belongs to the glycosyl hydrolase 18 family.</text>
</comment>
<accession>A0AAN7SQJ5</accession>
<dbReference type="GO" id="GO:0008061">
    <property type="term" value="F:chitin binding"/>
    <property type="evidence" value="ECO:0007669"/>
    <property type="project" value="InterPro"/>
</dbReference>
<reference evidence="8" key="1">
    <citation type="submission" date="2023-01" db="EMBL/GenBank/DDBJ databases">
        <title>Key to firefly adult light organ development and bioluminescence: homeobox transcription factors regulate luciferase expression and transportation to peroxisome.</title>
        <authorList>
            <person name="Fu X."/>
        </authorList>
    </citation>
    <scope>NUCLEOTIDE SEQUENCE [LARGE SCALE GENOMIC DNA]</scope>
</reference>
<keyword evidence="8" id="KW-1185">Reference proteome</keyword>
<evidence type="ECO:0000256" key="2">
    <source>
        <dbReference type="ARBA" id="ARBA00023157"/>
    </source>
</evidence>
<dbReference type="PANTHER" id="PTHR11177:SF360">
    <property type="entry name" value="CHITINASE 4-RELATED"/>
    <property type="match status" value="1"/>
</dbReference>
<dbReference type="Pfam" id="PF00704">
    <property type="entry name" value="Glyco_hydro_18"/>
    <property type="match status" value="1"/>
</dbReference>
<evidence type="ECO:0000256" key="4">
    <source>
        <dbReference type="RuleBase" id="RU000489"/>
    </source>
</evidence>
<dbReference type="GO" id="GO:0005975">
    <property type="term" value="P:carbohydrate metabolic process"/>
    <property type="evidence" value="ECO:0007669"/>
    <property type="project" value="InterPro"/>
</dbReference>
<protein>
    <recommendedName>
        <fullName evidence="6">GH18 domain-containing protein</fullName>
    </recommendedName>
</protein>
<dbReference type="GO" id="GO:0004568">
    <property type="term" value="F:chitinase activity"/>
    <property type="evidence" value="ECO:0007669"/>
    <property type="project" value="UniProtKB-ARBA"/>
</dbReference>